<dbReference type="AlphaFoldDB" id="C4GFY3"/>
<dbReference type="OrthoDB" id="2632305at2"/>
<proteinExistence type="predicted"/>
<dbReference type="Proteomes" id="UP000003009">
    <property type="component" value="Unassembled WGS sequence"/>
</dbReference>
<name>C4GFY3_9NEIS</name>
<evidence type="ECO:0000313" key="2">
    <source>
        <dbReference type="Proteomes" id="UP000003009"/>
    </source>
</evidence>
<comment type="caution">
    <text evidence="1">The sequence shown here is derived from an EMBL/GenBank/DDBJ whole genome shotgun (WGS) entry which is preliminary data.</text>
</comment>
<protein>
    <submittedName>
        <fullName evidence="1">Uncharacterized protein</fullName>
    </submittedName>
</protein>
<dbReference type="RefSeq" id="WP_003794990.1">
    <property type="nucleotide sequence ID" value="NZ_GG665871.1"/>
</dbReference>
<dbReference type="EMBL" id="ACJW02000002">
    <property type="protein sequence ID" value="EEP69138.1"/>
    <property type="molecule type" value="Genomic_DNA"/>
</dbReference>
<keyword evidence="2" id="KW-1185">Reference proteome</keyword>
<accession>C4GFY3</accession>
<gene>
    <name evidence="1" type="ORF">GCWU000324_01050</name>
</gene>
<organism evidence="1 2">
    <name type="scientific">Kingella oralis ATCC 51147</name>
    <dbReference type="NCBI Taxonomy" id="629741"/>
    <lineage>
        <taxon>Bacteria</taxon>
        <taxon>Pseudomonadati</taxon>
        <taxon>Pseudomonadota</taxon>
        <taxon>Betaproteobacteria</taxon>
        <taxon>Neisseriales</taxon>
        <taxon>Neisseriaceae</taxon>
        <taxon>Kingella</taxon>
    </lineage>
</organism>
<sequence length="113" mass="12668">MKLFFKETGVIETLAIIDPRTGCDYIFDFMGNTGAFTREFEKTDENADFAISQADYDWWAKVVADNQALENRIAELAAEHGYDRVMDVVISISCDLEDYAAAANAALYEEFGS</sequence>
<dbReference type="STRING" id="629741.GCWU000324_01050"/>
<evidence type="ECO:0000313" key="1">
    <source>
        <dbReference type="EMBL" id="EEP69138.1"/>
    </source>
</evidence>
<reference evidence="1" key="1">
    <citation type="submission" date="2009-04" db="EMBL/GenBank/DDBJ databases">
        <authorList>
            <person name="Weinstock G."/>
            <person name="Sodergren E."/>
            <person name="Clifton S."/>
            <person name="Fulton L."/>
            <person name="Fulton B."/>
            <person name="Courtney L."/>
            <person name="Fronick C."/>
            <person name="Harrison M."/>
            <person name="Strong C."/>
            <person name="Farmer C."/>
            <person name="Delahaunty K."/>
            <person name="Markovic C."/>
            <person name="Hall O."/>
            <person name="Minx P."/>
            <person name="Tomlinson C."/>
            <person name="Mitreva M."/>
            <person name="Nelson J."/>
            <person name="Hou S."/>
            <person name="Wollam A."/>
            <person name="Pepin K.H."/>
            <person name="Johnson M."/>
            <person name="Bhonagiri V."/>
            <person name="Nash W.E."/>
            <person name="Warren W."/>
            <person name="Chinwalla A."/>
            <person name="Mardis E.R."/>
            <person name="Wilson R.K."/>
        </authorList>
    </citation>
    <scope>NUCLEOTIDE SEQUENCE [LARGE SCALE GENOMIC DNA]</scope>
    <source>
        <strain evidence="1">ATCC 51147</strain>
    </source>
</reference>
<dbReference type="HOGENOM" id="CLU_2130119_0_0_4"/>
<dbReference type="GeneID" id="84906677"/>